<dbReference type="PANTHER" id="PTHR45339:SF1">
    <property type="entry name" value="HYBRID SIGNAL TRANSDUCTION HISTIDINE KINASE J"/>
    <property type="match status" value="1"/>
</dbReference>
<dbReference type="InterPro" id="IPR001789">
    <property type="entry name" value="Sig_transdc_resp-reg_receiver"/>
</dbReference>
<evidence type="ECO:0000256" key="1">
    <source>
        <dbReference type="ARBA" id="ARBA00022553"/>
    </source>
</evidence>
<keyword evidence="1 3" id="KW-0597">Phosphoprotein</keyword>
<dbReference type="AlphaFoldDB" id="G8R457"/>
<dbReference type="eggNOG" id="COG0745">
    <property type="taxonomic scope" value="Bacteria"/>
</dbReference>
<dbReference type="STRING" id="926562.Oweho_2150"/>
<proteinExistence type="predicted"/>
<dbReference type="EMBL" id="CP003156">
    <property type="protein sequence ID" value="AEV33124.1"/>
    <property type="molecule type" value="Genomic_DNA"/>
</dbReference>
<dbReference type="SMART" id="SM00448">
    <property type="entry name" value="REC"/>
    <property type="match status" value="1"/>
</dbReference>
<protein>
    <submittedName>
        <fullName evidence="5">Response regulator with CheY-like receiver domain and winged-helix DNA-binding domain</fullName>
    </submittedName>
</protein>
<feature type="modified residue" description="4-aspartylphosphate" evidence="3">
    <location>
        <position position="75"/>
    </location>
</feature>
<keyword evidence="5" id="KW-0238">DNA-binding</keyword>
<dbReference type="GO" id="GO:0003677">
    <property type="term" value="F:DNA binding"/>
    <property type="evidence" value="ECO:0007669"/>
    <property type="project" value="UniProtKB-KW"/>
</dbReference>
<keyword evidence="6" id="KW-1185">Reference proteome</keyword>
<sequence length="144" mass="15966">MDYVQEITEKTVRAFTPTANNSAGSRILMAEDNLVNQKLAKLLFRKLNHNVDIVSNGREAVEAVVSGAYDLVFMDIQMPQLDGVAASQEIKKVMGEEAPVIIALTANAMQGDKEKYLEAGMDHYIPKPISMKDLSNYIEQYVVS</sequence>
<dbReference type="PANTHER" id="PTHR45339">
    <property type="entry name" value="HYBRID SIGNAL TRANSDUCTION HISTIDINE KINASE J"/>
    <property type="match status" value="1"/>
</dbReference>
<evidence type="ECO:0000256" key="3">
    <source>
        <dbReference type="PROSITE-ProRule" id="PRU00169"/>
    </source>
</evidence>
<evidence type="ECO:0000313" key="6">
    <source>
        <dbReference type="Proteomes" id="UP000005631"/>
    </source>
</evidence>
<organism evidence="5 6">
    <name type="scientific">Owenweeksia hongkongensis (strain DSM 17368 / CIP 108786 / JCM 12287 / NRRL B-23963 / UST20020801)</name>
    <dbReference type="NCBI Taxonomy" id="926562"/>
    <lineage>
        <taxon>Bacteria</taxon>
        <taxon>Pseudomonadati</taxon>
        <taxon>Bacteroidota</taxon>
        <taxon>Flavobacteriia</taxon>
        <taxon>Flavobacteriales</taxon>
        <taxon>Owenweeksiaceae</taxon>
        <taxon>Owenweeksia</taxon>
    </lineage>
</organism>
<dbReference type="GO" id="GO:0000160">
    <property type="term" value="P:phosphorelay signal transduction system"/>
    <property type="evidence" value="ECO:0007669"/>
    <property type="project" value="UniProtKB-KW"/>
</dbReference>
<dbReference type="CDD" id="cd17546">
    <property type="entry name" value="REC_hyHK_CKI1_RcsC-like"/>
    <property type="match status" value="1"/>
</dbReference>
<dbReference type="Proteomes" id="UP000005631">
    <property type="component" value="Chromosome"/>
</dbReference>
<accession>G8R457</accession>
<dbReference type="Gene3D" id="3.40.50.2300">
    <property type="match status" value="1"/>
</dbReference>
<evidence type="ECO:0000313" key="5">
    <source>
        <dbReference type="EMBL" id="AEV33124.1"/>
    </source>
</evidence>
<evidence type="ECO:0000259" key="4">
    <source>
        <dbReference type="PROSITE" id="PS50110"/>
    </source>
</evidence>
<dbReference type="Pfam" id="PF00072">
    <property type="entry name" value="Response_reg"/>
    <property type="match status" value="1"/>
</dbReference>
<reference evidence="5 6" key="1">
    <citation type="journal article" date="2012" name="Stand. Genomic Sci.">
        <title>Genome sequence of the orange-pigmented seawater bacterium Owenweeksia hongkongensis type strain (UST20020801(T)).</title>
        <authorList>
            <person name="Riedel T."/>
            <person name="Held B."/>
            <person name="Nolan M."/>
            <person name="Lucas S."/>
            <person name="Lapidus A."/>
            <person name="Tice H."/>
            <person name="Del Rio T.G."/>
            <person name="Cheng J.F."/>
            <person name="Han C."/>
            <person name="Tapia R."/>
            <person name="Goodwin L.A."/>
            <person name="Pitluck S."/>
            <person name="Liolios K."/>
            <person name="Mavromatis K."/>
            <person name="Pagani I."/>
            <person name="Ivanova N."/>
            <person name="Mikhailova N."/>
            <person name="Pati A."/>
            <person name="Chen A."/>
            <person name="Palaniappan K."/>
            <person name="Rohde M."/>
            <person name="Tindall B.J."/>
            <person name="Detter J.C."/>
            <person name="Goker M."/>
            <person name="Woyke T."/>
            <person name="Bristow J."/>
            <person name="Eisen J.A."/>
            <person name="Markowitz V."/>
            <person name="Hugenholtz P."/>
            <person name="Klenk H.P."/>
            <person name="Kyrpides N.C."/>
        </authorList>
    </citation>
    <scope>NUCLEOTIDE SEQUENCE</scope>
    <source>
        <strain evidence="6">DSM 17368 / JCM 12287 / NRRL B-23963</strain>
    </source>
</reference>
<name>G8R457_OWEHD</name>
<dbReference type="KEGG" id="oho:Oweho_2150"/>
<keyword evidence="2" id="KW-0902">Two-component regulatory system</keyword>
<dbReference type="SUPFAM" id="SSF52172">
    <property type="entry name" value="CheY-like"/>
    <property type="match status" value="1"/>
</dbReference>
<dbReference type="HOGENOM" id="CLU_000445_69_12_10"/>
<gene>
    <name evidence="5" type="ordered locus">Oweho_2150</name>
</gene>
<dbReference type="PROSITE" id="PS50110">
    <property type="entry name" value="RESPONSE_REGULATORY"/>
    <property type="match status" value="1"/>
</dbReference>
<feature type="domain" description="Response regulatory" evidence="4">
    <location>
        <begin position="26"/>
        <end position="142"/>
    </location>
</feature>
<evidence type="ECO:0000256" key="2">
    <source>
        <dbReference type="ARBA" id="ARBA00023012"/>
    </source>
</evidence>
<dbReference type="InterPro" id="IPR011006">
    <property type="entry name" value="CheY-like_superfamily"/>
</dbReference>